<name>A0A445E609_ARAHY</name>
<dbReference type="Proteomes" id="UP000289738">
    <property type="component" value="Chromosome A02"/>
</dbReference>
<dbReference type="PANTHER" id="PTHR11926">
    <property type="entry name" value="GLUCOSYL/GLUCURONOSYL TRANSFERASES"/>
    <property type="match status" value="1"/>
</dbReference>
<evidence type="ECO:0000256" key="1">
    <source>
        <dbReference type="ARBA" id="ARBA00009995"/>
    </source>
</evidence>
<keyword evidence="5" id="KW-1185">Reference proteome</keyword>
<feature type="domain" description="TAFII28-like protein" evidence="3">
    <location>
        <begin position="2"/>
        <end position="41"/>
    </location>
</feature>
<sequence>MFKQLLASITGTQKISVPMTIVIPGIAKMFVGEVVETVDDVTGLQQCVVGRFGTRYSVPSWPHSCILIFVTVCSLGSITSWKENELIEVAYDLANSEQKFLWVIRPETIKSIPEEVKSAAREKGRIVKWARQREVLAQGKLFISPVKIAFVEGNS</sequence>
<dbReference type="EMBL" id="SDMP01000002">
    <property type="protein sequence ID" value="RYR70914.1"/>
    <property type="molecule type" value="Genomic_DNA"/>
</dbReference>
<gene>
    <name evidence="4" type="ORF">Ahy_A02g005213</name>
</gene>
<dbReference type="GO" id="GO:0080044">
    <property type="term" value="F:quercetin 7-O-glucosyltransferase activity"/>
    <property type="evidence" value="ECO:0007669"/>
    <property type="project" value="TreeGrafter"/>
</dbReference>
<dbReference type="InterPro" id="IPR006809">
    <property type="entry name" value="TAFII28_dom"/>
</dbReference>
<dbReference type="Pfam" id="PF00201">
    <property type="entry name" value="UDPGT"/>
    <property type="match status" value="1"/>
</dbReference>
<protein>
    <recommendedName>
        <fullName evidence="3">TAFII28-like protein domain-containing protein</fullName>
    </recommendedName>
</protein>
<keyword evidence="2" id="KW-0808">Transferase</keyword>
<dbReference type="STRING" id="3818.A0A445E609"/>
<organism evidence="4 5">
    <name type="scientific">Arachis hypogaea</name>
    <name type="common">Peanut</name>
    <dbReference type="NCBI Taxonomy" id="3818"/>
    <lineage>
        <taxon>Eukaryota</taxon>
        <taxon>Viridiplantae</taxon>
        <taxon>Streptophyta</taxon>
        <taxon>Embryophyta</taxon>
        <taxon>Tracheophyta</taxon>
        <taxon>Spermatophyta</taxon>
        <taxon>Magnoliopsida</taxon>
        <taxon>eudicotyledons</taxon>
        <taxon>Gunneridae</taxon>
        <taxon>Pentapetalae</taxon>
        <taxon>rosids</taxon>
        <taxon>fabids</taxon>
        <taxon>Fabales</taxon>
        <taxon>Fabaceae</taxon>
        <taxon>Papilionoideae</taxon>
        <taxon>50 kb inversion clade</taxon>
        <taxon>dalbergioids sensu lato</taxon>
        <taxon>Dalbergieae</taxon>
        <taxon>Pterocarpus clade</taxon>
        <taxon>Arachis</taxon>
    </lineage>
</organism>
<evidence type="ECO:0000313" key="4">
    <source>
        <dbReference type="EMBL" id="RYR70914.1"/>
    </source>
</evidence>
<evidence type="ECO:0000259" key="3">
    <source>
        <dbReference type="Pfam" id="PF04719"/>
    </source>
</evidence>
<dbReference type="GO" id="GO:0080043">
    <property type="term" value="F:quercetin 3-O-glucosyltransferase activity"/>
    <property type="evidence" value="ECO:0007669"/>
    <property type="project" value="TreeGrafter"/>
</dbReference>
<dbReference type="Gene3D" id="3.40.50.2000">
    <property type="entry name" value="Glycogen Phosphorylase B"/>
    <property type="match status" value="1"/>
</dbReference>
<dbReference type="SUPFAM" id="SSF53756">
    <property type="entry name" value="UDP-Glycosyltransferase/glycogen phosphorylase"/>
    <property type="match status" value="1"/>
</dbReference>
<proteinExistence type="inferred from homology"/>
<evidence type="ECO:0000313" key="5">
    <source>
        <dbReference type="Proteomes" id="UP000289738"/>
    </source>
</evidence>
<accession>A0A445E609</accession>
<dbReference type="GO" id="GO:0006367">
    <property type="term" value="P:transcription initiation at RNA polymerase II promoter"/>
    <property type="evidence" value="ECO:0007669"/>
    <property type="project" value="InterPro"/>
</dbReference>
<evidence type="ECO:0000256" key="2">
    <source>
        <dbReference type="ARBA" id="ARBA00022679"/>
    </source>
</evidence>
<dbReference type="AlphaFoldDB" id="A0A445E609"/>
<dbReference type="GO" id="GO:0005634">
    <property type="term" value="C:nucleus"/>
    <property type="evidence" value="ECO:0007669"/>
    <property type="project" value="InterPro"/>
</dbReference>
<dbReference type="Pfam" id="PF04719">
    <property type="entry name" value="TAFII28"/>
    <property type="match status" value="1"/>
</dbReference>
<comment type="caution">
    <text evidence="4">The sequence shown here is derived from an EMBL/GenBank/DDBJ whole genome shotgun (WGS) entry which is preliminary data.</text>
</comment>
<reference evidence="4 5" key="1">
    <citation type="submission" date="2019-01" db="EMBL/GenBank/DDBJ databases">
        <title>Sequencing of cultivated peanut Arachis hypogaea provides insights into genome evolution and oil improvement.</title>
        <authorList>
            <person name="Chen X."/>
        </authorList>
    </citation>
    <scope>NUCLEOTIDE SEQUENCE [LARGE SCALE GENOMIC DNA]</scope>
    <source>
        <strain evidence="5">cv. Fuhuasheng</strain>
        <tissue evidence="4">Leaves</tissue>
    </source>
</reference>
<dbReference type="InterPro" id="IPR002213">
    <property type="entry name" value="UDP_glucos_trans"/>
</dbReference>
<dbReference type="PANTHER" id="PTHR11926:SF1489">
    <property type="entry name" value="HEXOSYLTRANSFERASE-RELATED"/>
    <property type="match status" value="1"/>
</dbReference>
<comment type="similarity">
    <text evidence="1">Belongs to the UDP-glycosyltransferase family.</text>
</comment>